<evidence type="ECO:0000256" key="9">
    <source>
        <dbReference type="ARBA" id="ARBA00076414"/>
    </source>
</evidence>
<feature type="compositionally biased region" description="Acidic residues" evidence="14">
    <location>
        <begin position="10"/>
        <end position="22"/>
    </location>
</feature>
<dbReference type="InterPro" id="IPR013805">
    <property type="entry name" value="GrpE_CC"/>
</dbReference>
<evidence type="ECO:0000256" key="6">
    <source>
        <dbReference type="ARBA" id="ARBA00023186"/>
    </source>
</evidence>
<dbReference type="KEGG" id="soa:G3M56_000415"/>
<dbReference type="Pfam" id="PF01025">
    <property type="entry name" value="GrpE"/>
    <property type="match status" value="1"/>
</dbReference>
<proteinExistence type="inferred from homology"/>
<evidence type="ECO:0000256" key="10">
    <source>
        <dbReference type="HAMAP-Rule" id="MF_01151"/>
    </source>
</evidence>
<dbReference type="PANTHER" id="PTHR21237">
    <property type="entry name" value="GRPE PROTEIN"/>
    <property type="match status" value="1"/>
</dbReference>
<gene>
    <name evidence="10" type="primary">grpE</name>
    <name evidence="15" type="ORF">G3M56_000415</name>
</gene>
<evidence type="ECO:0000256" key="5">
    <source>
        <dbReference type="ARBA" id="ARBA00023016"/>
    </source>
</evidence>
<reference evidence="15 16" key="1">
    <citation type="submission" date="2020-12" db="EMBL/GenBank/DDBJ databases">
        <title>Sulforoseuscoccus oceanibium gen. nov., sp. nov., a representative of the phylum Verrucomicrobia with special cytoplasmic membrane, and proposal of Sulforoseuscoccusaceae fam. nov.</title>
        <authorList>
            <person name="Xi F."/>
        </authorList>
    </citation>
    <scope>NUCLEOTIDE SEQUENCE [LARGE SCALE GENOMIC DNA]</scope>
    <source>
        <strain evidence="15 16">T37</strain>
    </source>
</reference>
<feature type="region of interest" description="Disordered" evidence="14">
    <location>
        <begin position="1"/>
        <end position="56"/>
    </location>
</feature>
<keyword evidence="4 10" id="KW-0963">Cytoplasm</keyword>
<dbReference type="Proteomes" id="UP000475117">
    <property type="component" value="Chromosome"/>
</dbReference>
<dbReference type="RefSeq" id="WP_164364821.1">
    <property type="nucleotide sequence ID" value="NZ_CP066776.1"/>
</dbReference>
<accession>A0A6B3L6X6</accession>
<comment type="similarity">
    <text evidence="2 10 12">Belongs to the GrpE family.</text>
</comment>
<dbReference type="PANTHER" id="PTHR21237:SF23">
    <property type="entry name" value="GRPE PROTEIN HOMOLOG, MITOCHONDRIAL"/>
    <property type="match status" value="1"/>
</dbReference>
<dbReference type="SUPFAM" id="SSF51064">
    <property type="entry name" value="Head domain of nucleotide exchange factor GrpE"/>
    <property type="match status" value="1"/>
</dbReference>
<evidence type="ECO:0000256" key="8">
    <source>
        <dbReference type="ARBA" id="ARBA00072274"/>
    </source>
</evidence>
<keyword evidence="13" id="KW-0175">Coiled coil</keyword>
<dbReference type="GO" id="GO:0051087">
    <property type="term" value="F:protein-folding chaperone binding"/>
    <property type="evidence" value="ECO:0007669"/>
    <property type="project" value="InterPro"/>
</dbReference>
<comment type="subcellular location">
    <subcellularLocation>
        <location evidence="1 10">Cytoplasm</location>
    </subcellularLocation>
</comment>
<evidence type="ECO:0000256" key="14">
    <source>
        <dbReference type="SAM" id="MobiDB-lite"/>
    </source>
</evidence>
<evidence type="ECO:0000313" key="16">
    <source>
        <dbReference type="Proteomes" id="UP000475117"/>
    </source>
</evidence>
<dbReference type="InterPro" id="IPR000740">
    <property type="entry name" value="GrpE"/>
</dbReference>
<evidence type="ECO:0000256" key="2">
    <source>
        <dbReference type="ARBA" id="ARBA00009054"/>
    </source>
</evidence>
<keyword evidence="6 10" id="KW-0143">Chaperone</keyword>
<comment type="subunit">
    <text evidence="3 10">Homodimer.</text>
</comment>
<evidence type="ECO:0000256" key="1">
    <source>
        <dbReference type="ARBA" id="ARBA00004496"/>
    </source>
</evidence>
<keyword evidence="5 10" id="KW-0346">Stress response</keyword>
<feature type="coiled-coil region" evidence="13">
    <location>
        <begin position="63"/>
        <end position="90"/>
    </location>
</feature>
<dbReference type="SUPFAM" id="SSF58014">
    <property type="entry name" value="Coiled-coil domain of nucleotide exchange factor GrpE"/>
    <property type="match status" value="1"/>
</dbReference>
<dbReference type="GO" id="GO:0042803">
    <property type="term" value="F:protein homodimerization activity"/>
    <property type="evidence" value="ECO:0007669"/>
    <property type="project" value="InterPro"/>
</dbReference>
<name>A0A6B3L6X6_9BACT</name>
<dbReference type="InterPro" id="IPR009012">
    <property type="entry name" value="GrpE_head"/>
</dbReference>
<dbReference type="PRINTS" id="PR00773">
    <property type="entry name" value="GRPEPROTEIN"/>
</dbReference>
<dbReference type="AlphaFoldDB" id="A0A6B3L6X6"/>
<dbReference type="HAMAP" id="MF_01151">
    <property type="entry name" value="GrpE"/>
    <property type="match status" value="1"/>
</dbReference>
<feature type="compositionally biased region" description="Acidic residues" evidence="14">
    <location>
        <begin position="36"/>
        <end position="54"/>
    </location>
</feature>
<feature type="compositionally biased region" description="Low complexity" evidence="14">
    <location>
        <begin position="23"/>
        <end position="35"/>
    </location>
</feature>
<dbReference type="EMBL" id="CP066776">
    <property type="protein sequence ID" value="QQL45085.1"/>
    <property type="molecule type" value="Genomic_DNA"/>
</dbReference>
<evidence type="ECO:0000256" key="12">
    <source>
        <dbReference type="RuleBase" id="RU004478"/>
    </source>
</evidence>
<dbReference type="FunFam" id="2.30.22.10:FF:000001">
    <property type="entry name" value="Protein GrpE"/>
    <property type="match status" value="1"/>
</dbReference>
<dbReference type="Gene3D" id="2.30.22.10">
    <property type="entry name" value="Head domain of nucleotide exchange factor GrpE"/>
    <property type="match status" value="1"/>
</dbReference>
<organism evidence="15 16">
    <name type="scientific">Sulfuriroseicoccus oceanibius</name>
    <dbReference type="NCBI Taxonomy" id="2707525"/>
    <lineage>
        <taxon>Bacteria</taxon>
        <taxon>Pseudomonadati</taxon>
        <taxon>Verrucomicrobiota</taxon>
        <taxon>Verrucomicrobiia</taxon>
        <taxon>Verrucomicrobiales</taxon>
        <taxon>Verrucomicrobiaceae</taxon>
        <taxon>Sulfuriroseicoccus</taxon>
    </lineage>
</organism>
<sequence length="204" mass="22361">MSIDDKVEDNVADDVANEEVEVTDAAAETQAADVTEGADEDVADEPAPEPTPEEEVARWRDIATRSVAELENFRKRMAREKQEAIQYANTSLLETLLPVLDNFEFGLQAAKAESENSQVFLGMSMVKKQMDDFLTNQGVEVIQAEGQEFDPNWQDAVGQEASDEVPEGHVIKVVRRGFKMGSRVLRAASVVVSTGAAKEEEADA</sequence>
<dbReference type="GO" id="GO:0051082">
    <property type="term" value="F:unfolded protein binding"/>
    <property type="evidence" value="ECO:0007669"/>
    <property type="project" value="TreeGrafter"/>
</dbReference>
<protein>
    <recommendedName>
        <fullName evidence="8 10">Protein GrpE</fullName>
    </recommendedName>
    <alternativeName>
        <fullName evidence="9 10">HSP-70 cofactor</fullName>
    </alternativeName>
</protein>
<dbReference type="Gene3D" id="3.90.20.20">
    <property type="match status" value="1"/>
</dbReference>
<evidence type="ECO:0000256" key="3">
    <source>
        <dbReference type="ARBA" id="ARBA00011738"/>
    </source>
</evidence>
<evidence type="ECO:0000256" key="7">
    <source>
        <dbReference type="ARBA" id="ARBA00053401"/>
    </source>
</evidence>
<keyword evidence="16" id="KW-1185">Reference proteome</keyword>
<dbReference type="GO" id="GO:0005737">
    <property type="term" value="C:cytoplasm"/>
    <property type="evidence" value="ECO:0007669"/>
    <property type="project" value="UniProtKB-SubCell"/>
</dbReference>
<evidence type="ECO:0000313" key="15">
    <source>
        <dbReference type="EMBL" id="QQL45085.1"/>
    </source>
</evidence>
<dbReference type="PROSITE" id="PS01071">
    <property type="entry name" value="GRPE"/>
    <property type="match status" value="1"/>
</dbReference>
<evidence type="ECO:0000256" key="4">
    <source>
        <dbReference type="ARBA" id="ARBA00022490"/>
    </source>
</evidence>
<evidence type="ECO:0000256" key="11">
    <source>
        <dbReference type="RuleBase" id="RU000639"/>
    </source>
</evidence>
<dbReference type="GO" id="GO:0000774">
    <property type="term" value="F:adenyl-nucleotide exchange factor activity"/>
    <property type="evidence" value="ECO:0007669"/>
    <property type="project" value="InterPro"/>
</dbReference>
<comment type="function">
    <text evidence="7 10 11">Participates actively in the response to hyperosmotic and heat shock by preventing the aggregation of stress-denatured proteins, in association with DnaK and GrpE. It is the nucleotide exchange factor for DnaK and may function as a thermosensor. Unfolded proteins bind initially to DnaJ; upon interaction with the DnaJ-bound protein, DnaK hydrolyzes its bound ATP, resulting in the formation of a stable complex. GrpE releases ADP from DnaK; ATP binding to DnaK triggers the release of the substrate protein, thus completing the reaction cycle. Several rounds of ATP-dependent interactions between DnaJ, DnaK and GrpE are required for fully efficient folding.</text>
</comment>
<dbReference type="CDD" id="cd00446">
    <property type="entry name" value="GrpE"/>
    <property type="match status" value="1"/>
</dbReference>
<evidence type="ECO:0000256" key="13">
    <source>
        <dbReference type="SAM" id="Coils"/>
    </source>
</evidence>
<dbReference type="GO" id="GO:0006457">
    <property type="term" value="P:protein folding"/>
    <property type="evidence" value="ECO:0007669"/>
    <property type="project" value="InterPro"/>
</dbReference>